<organism evidence="1 2">
    <name type="scientific">Dioscorea alata</name>
    <name type="common">Purple yam</name>
    <dbReference type="NCBI Taxonomy" id="55571"/>
    <lineage>
        <taxon>Eukaryota</taxon>
        <taxon>Viridiplantae</taxon>
        <taxon>Streptophyta</taxon>
        <taxon>Embryophyta</taxon>
        <taxon>Tracheophyta</taxon>
        <taxon>Spermatophyta</taxon>
        <taxon>Magnoliopsida</taxon>
        <taxon>Liliopsida</taxon>
        <taxon>Dioscoreales</taxon>
        <taxon>Dioscoreaceae</taxon>
        <taxon>Dioscorea</taxon>
    </lineage>
</organism>
<keyword evidence="2" id="KW-1185">Reference proteome</keyword>
<dbReference type="Proteomes" id="UP000827976">
    <property type="component" value="Chromosome 12"/>
</dbReference>
<name>A0ACB7V0J8_DIOAL</name>
<gene>
    <name evidence="1" type="ORF">IHE45_12G018400</name>
</gene>
<accession>A0ACB7V0J8</accession>
<reference evidence="2" key="1">
    <citation type="journal article" date="2022" name="Nat. Commun.">
        <title>Chromosome evolution and the genetic basis of agronomically important traits in greater yam.</title>
        <authorList>
            <person name="Bredeson J.V."/>
            <person name="Lyons J.B."/>
            <person name="Oniyinde I.O."/>
            <person name="Okereke N.R."/>
            <person name="Kolade O."/>
            <person name="Nnabue I."/>
            <person name="Nwadili C.O."/>
            <person name="Hribova E."/>
            <person name="Parker M."/>
            <person name="Nwogha J."/>
            <person name="Shu S."/>
            <person name="Carlson J."/>
            <person name="Kariba R."/>
            <person name="Muthemba S."/>
            <person name="Knop K."/>
            <person name="Barton G.J."/>
            <person name="Sherwood A.V."/>
            <person name="Lopez-Montes A."/>
            <person name="Asiedu R."/>
            <person name="Jamnadass R."/>
            <person name="Muchugi A."/>
            <person name="Goodstein D."/>
            <person name="Egesi C.N."/>
            <person name="Featherston J."/>
            <person name="Asfaw A."/>
            <person name="Simpson G.G."/>
            <person name="Dolezel J."/>
            <person name="Hendre P.S."/>
            <person name="Van Deynze A."/>
            <person name="Kumar P.L."/>
            <person name="Obidiegwu J.E."/>
            <person name="Bhattacharjee R."/>
            <person name="Rokhsar D.S."/>
        </authorList>
    </citation>
    <scope>NUCLEOTIDE SEQUENCE [LARGE SCALE GENOMIC DNA]</scope>
    <source>
        <strain evidence="2">cv. TDa95/00328</strain>
    </source>
</reference>
<dbReference type="EMBL" id="CM037022">
    <property type="protein sequence ID" value="KAH7666778.1"/>
    <property type="molecule type" value="Genomic_DNA"/>
</dbReference>
<evidence type="ECO:0000313" key="1">
    <source>
        <dbReference type="EMBL" id="KAH7666778.1"/>
    </source>
</evidence>
<sequence length="85" mass="9701">MNKRMLLLPYVKASEAASDLASAADFITMSEQSSSTGENVQKSAFPNGFEVAMQLYFNFSIKYKYFFFNQETNCLSKCTKMHSRE</sequence>
<protein>
    <submittedName>
        <fullName evidence="1">Rossmann-like alpha/beta/alpha sandwich fold-containing protein</fullName>
    </submittedName>
</protein>
<evidence type="ECO:0000313" key="2">
    <source>
        <dbReference type="Proteomes" id="UP000827976"/>
    </source>
</evidence>
<comment type="caution">
    <text evidence="1">The sequence shown here is derived from an EMBL/GenBank/DDBJ whole genome shotgun (WGS) entry which is preliminary data.</text>
</comment>
<proteinExistence type="predicted"/>